<feature type="region of interest" description="Disordered" evidence="1">
    <location>
        <begin position="46"/>
        <end position="66"/>
    </location>
</feature>
<name>A0A1D7YKB7_9ACTN</name>
<gene>
    <name evidence="2" type="ORF">BFF78_37285</name>
</gene>
<keyword evidence="3" id="KW-1185">Reference proteome</keyword>
<feature type="compositionally biased region" description="Basic and acidic residues" evidence="1">
    <location>
        <begin position="56"/>
        <end position="66"/>
    </location>
</feature>
<evidence type="ECO:0000256" key="1">
    <source>
        <dbReference type="SAM" id="MobiDB-lite"/>
    </source>
</evidence>
<evidence type="ECO:0000313" key="2">
    <source>
        <dbReference type="EMBL" id="AOR35962.1"/>
    </source>
</evidence>
<proteinExistence type="predicted"/>
<dbReference type="AlphaFoldDB" id="A0A1D7YKB7"/>
<organism evidence="2 3">
    <name type="scientific">Streptomyces fodineus</name>
    <dbReference type="NCBI Taxonomy" id="1904616"/>
    <lineage>
        <taxon>Bacteria</taxon>
        <taxon>Bacillati</taxon>
        <taxon>Actinomycetota</taxon>
        <taxon>Actinomycetes</taxon>
        <taxon>Kitasatosporales</taxon>
        <taxon>Streptomycetaceae</taxon>
        <taxon>Streptomyces</taxon>
    </lineage>
</organism>
<accession>A0A1D7YKB7</accession>
<sequence>MLTTEAMWSRPMRMPARISPRQPIDGLASCSSQTADVWVTVTSSVIAGDTARPARSRSDGDLRADP</sequence>
<feature type="region of interest" description="Disordered" evidence="1">
    <location>
        <begin position="1"/>
        <end position="27"/>
    </location>
</feature>
<dbReference type="KEGG" id="spun:BFF78_37285"/>
<dbReference type="Proteomes" id="UP000094960">
    <property type="component" value="Chromosome"/>
</dbReference>
<reference evidence="3" key="1">
    <citation type="submission" date="2016-09" db="EMBL/GenBank/DDBJ databases">
        <title>Streptomyces puniciscabiei strain:TW1S1 Genome sequencing and assembly.</title>
        <authorList>
            <person name="Kim M.-K."/>
            <person name="Kim S.B."/>
        </authorList>
    </citation>
    <scope>NUCLEOTIDE SEQUENCE [LARGE SCALE GENOMIC DNA]</scope>
    <source>
        <strain evidence="3">TW1S1</strain>
    </source>
</reference>
<protein>
    <submittedName>
        <fullName evidence="2">Uncharacterized protein</fullName>
    </submittedName>
</protein>
<dbReference type="EMBL" id="CP017248">
    <property type="protein sequence ID" value="AOR35962.1"/>
    <property type="molecule type" value="Genomic_DNA"/>
</dbReference>
<evidence type="ECO:0000313" key="3">
    <source>
        <dbReference type="Proteomes" id="UP000094960"/>
    </source>
</evidence>